<protein>
    <submittedName>
        <fullName evidence="2">Glycosyltransferase</fullName>
    </submittedName>
</protein>
<keyword evidence="3" id="KW-1185">Reference proteome</keyword>
<proteinExistence type="predicted"/>
<organism evidence="2 3">
    <name type="scientific">Bacteroides mediterraneensis</name>
    <dbReference type="NCBI Taxonomy" id="1841856"/>
    <lineage>
        <taxon>Bacteria</taxon>
        <taxon>Pseudomonadati</taxon>
        <taxon>Bacteroidota</taxon>
        <taxon>Bacteroidia</taxon>
        <taxon>Bacteroidales</taxon>
        <taxon>Bacteroidaceae</taxon>
        <taxon>Bacteroides</taxon>
    </lineage>
</organism>
<dbReference type="PANTHER" id="PTHR43685">
    <property type="entry name" value="GLYCOSYLTRANSFERASE"/>
    <property type="match status" value="1"/>
</dbReference>
<dbReference type="SUPFAM" id="SSF53448">
    <property type="entry name" value="Nucleotide-diphospho-sugar transferases"/>
    <property type="match status" value="1"/>
</dbReference>
<evidence type="ECO:0000313" key="3">
    <source>
        <dbReference type="Proteomes" id="UP000703295"/>
    </source>
</evidence>
<sequence>MKTVSIVLCSYNGERFLKTQLDSIVCQTYPIHELIIQDDGSTDHTLDIAREYAAQYPFIRIEQHPQNLGFNRNFENALKKATGDFIAIADQDDIWYPEKIAKQVAAIGTHDLCISGYHTDPTYQDGQMKRVVIPRHNLEYLLFYDSTPGHSMLLTRDFIRQVFTEWDGHILYDWWLSVNAQLGKGIACVNEPLNWHRPHQGSAINRLNAQYAAYLVKKPTWQPYVYGFRKFREQQRLTTWQFFYGYIHRHTSKDKHALAHQLSGLLLKKDPISLCRLCLLCMWFKHLIYFYPQQKGLISYVRSFCYPMIRAYGNTYFYL</sequence>
<comment type="caution">
    <text evidence="2">The sequence shown here is derived from an EMBL/GenBank/DDBJ whole genome shotgun (WGS) entry which is preliminary data.</text>
</comment>
<dbReference type="Proteomes" id="UP000703295">
    <property type="component" value="Unassembled WGS sequence"/>
</dbReference>
<name>A0ABS2EV38_9BACE</name>
<dbReference type="EMBL" id="JACJJW010000014">
    <property type="protein sequence ID" value="MBM6758418.1"/>
    <property type="molecule type" value="Genomic_DNA"/>
</dbReference>
<evidence type="ECO:0000259" key="1">
    <source>
        <dbReference type="Pfam" id="PF00535"/>
    </source>
</evidence>
<dbReference type="Gene3D" id="3.90.550.10">
    <property type="entry name" value="Spore Coat Polysaccharide Biosynthesis Protein SpsA, Chain A"/>
    <property type="match status" value="1"/>
</dbReference>
<feature type="domain" description="Glycosyltransferase 2-like" evidence="1">
    <location>
        <begin position="5"/>
        <end position="116"/>
    </location>
</feature>
<reference evidence="2 3" key="1">
    <citation type="journal article" date="2021" name="Sci. Rep.">
        <title>The distribution of antibiotic resistance genes in chicken gut microbiota commensals.</title>
        <authorList>
            <person name="Juricova H."/>
            <person name="Matiasovicova J."/>
            <person name="Kubasova T."/>
            <person name="Cejkova D."/>
            <person name="Rychlik I."/>
        </authorList>
    </citation>
    <scope>NUCLEOTIDE SEQUENCE [LARGE SCALE GENOMIC DNA]</scope>
    <source>
        <strain evidence="2 3">An801</strain>
    </source>
</reference>
<dbReference type="Pfam" id="PF00535">
    <property type="entry name" value="Glycos_transf_2"/>
    <property type="match status" value="1"/>
</dbReference>
<dbReference type="InterPro" id="IPR050834">
    <property type="entry name" value="Glycosyltransf_2"/>
</dbReference>
<dbReference type="RefSeq" id="WP_204475603.1">
    <property type="nucleotide sequence ID" value="NZ_JACJJW010000014.1"/>
</dbReference>
<dbReference type="InterPro" id="IPR001173">
    <property type="entry name" value="Glyco_trans_2-like"/>
</dbReference>
<dbReference type="PANTHER" id="PTHR43685:SF2">
    <property type="entry name" value="GLYCOSYLTRANSFERASE 2-LIKE DOMAIN-CONTAINING PROTEIN"/>
    <property type="match status" value="1"/>
</dbReference>
<gene>
    <name evidence="2" type="ORF">H6A31_06935</name>
</gene>
<accession>A0ABS2EV38</accession>
<evidence type="ECO:0000313" key="2">
    <source>
        <dbReference type="EMBL" id="MBM6758418.1"/>
    </source>
</evidence>
<dbReference type="InterPro" id="IPR029044">
    <property type="entry name" value="Nucleotide-diphossugar_trans"/>
</dbReference>